<comment type="caution">
    <text evidence="1">The sequence shown here is derived from an EMBL/GenBank/DDBJ whole genome shotgun (WGS) entry which is preliminary data.</text>
</comment>
<dbReference type="EMBL" id="LBZM01000028">
    <property type="protein sequence ID" value="KKR71448.1"/>
    <property type="molecule type" value="Genomic_DNA"/>
</dbReference>
<organism evidence="1 2">
    <name type="scientific">Candidatus Roizmanbacteria bacterium GW2011_GWB1_40_7</name>
    <dbReference type="NCBI Taxonomy" id="1618482"/>
    <lineage>
        <taxon>Bacteria</taxon>
        <taxon>Candidatus Roizmaniibacteriota</taxon>
    </lineage>
</organism>
<evidence type="ECO:0000313" key="2">
    <source>
        <dbReference type="Proteomes" id="UP000034664"/>
    </source>
</evidence>
<dbReference type="AlphaFoldDB" id="A0A0G0T309"/>
<dbReference type="Proteomes" id="UP000034664">
    <property type="component" value="Unassembled WGS sequence"/>
</dbReference>
<proteinExistence type="predicted"/>
<evidence type="ECO:0000313" key="1">
    <source>
        <dbReference type="EMBL" id="KKR71448.1"/>
    </source>
</evidence>
<accession>A0A0G0T309</accession>
<sequence length="65" mass="7167">MTNREIPGNGPVDSSVTEKPGTILEQFIQIKVQEATGQFGEIGQVEDIGRVNYGKFSPRELNQSM</sequence>
<protein>
    <submittedName>
        <fullName evidence="1">Uncharacterized protein</fullName>
    </submittedName>
</protein>
<reference evidence="1 2" key="1">
    <citation type="journal article" date="2015" name="Nature">
        <title>rRNA introns, odd ribosomes, and small enigmatic genomes across a large radiation of phyla.</title>
        <authorList>
            <person name="Brown C.T."/>
            <person name="Hug L.A."/>
            <person name="Thomas B.C."/>
            <person name="Sharon I."/>
            <person name="Castelle C.J."/>
            <person name="Singh A."/>
            <person name="Wilkins M.J."/>
            <person name="Williams K.H."/>
            <person name="Banfield J.F."/>
        </authorList>
    </citation>
    <scope>NUCLEOTIDE SEQUENCE [LARGE SCALE GENOMIC DNA]</scope>
</reference>
<name>A0A0G0T309_9BACT</name>
<gene>
    <name evidence="1" type="ORF">UU14_C0028G0010</name>
</gene>